<sequence>MKNLMYIALLGLLLFPACQNNQSEEASAEEVQATLVEETEIDEVPNISDLELDEAIAAFLDGDNTAASAYIEQAVTDIEEEGEELTGNHKTLLEMAVGNLNTLADKVKQGEVKDEAELNKVFANAEMNVAHAYLTFTDVYALESPENARGALEKAIARMESASARLEGRAKTEAEDMIREGKAFLKKEDTKANDWGNATGHQINKMTGWLQQHS</sequence>
<name>A0A2D0N176_FLAN2</name>
<evidence type="ECO:0000256" key="1">
    <source>
        <dbReference type="SAM" id="SignalP"/>
    </source>
</evidence>
<dbReference type="Proteomes" id="UP000223913">
    <property type="component" value="Unassembled WGS sequence"/>
</dbReference>
<keyword evidence="1" id="KW-0732">Signal</keyword>
<protein>
    <submittedName>
        <fullName evidence="2">Uncharacterized protein</fullName>
    </submittedName>
</protein>
<dbReference type="AlphaFoldDB" id="A0A2D0N176"/>
<accession>A0A2D0N176</accession>
<proteinExistence type="predicted"/>
<reference evidence="2 3" key="1">
    <citation type="submission" date="2017-10" db="EMBL/GenBank/DDBJ databases">
        <title>The draft genome sequence of Lewinella nigricans NBRC 102662.</title>
        <authorList>
            <person name="Wang K."/>
        </authorList>
    </citation>
    <scope>NUCLEOTIDE SEQUENCE [LARGE SCALE GENOMIC DNA]</scope>
    <source>
        <strain evidence="2 3">NBRC 102662</strain>
    </source>
</reference>
<organism evidence="2 3">
    <name type="scientific">Flavilitoribacter nigricans (strain ATCC 23147 / DSM 23189 / NBRC 102662 / NCIMB 1420 / SS-2)</name>
    <name type="common">Lewinella nigricans</name>
    <dbReference type="NCBI Taxonomy" id="1122177"/>
    <lineage>
        <taxon>Bacteria</taxon>
        <taxon>Pseudomonadati</taxon>
        <taxon>Bacteroidota</taxon>
        <taxon>Saprospiria</taxon>
        <taxon>Saprospirales</taxon>
        <taxon>Lewinellaceae</taxon>
        <taxon>Flavilitoribacter</taxon>
    </lineage>
</organism>
<feature type="signal peptide" evidence="1">
    <location>
        <begin position="1"/>
        <end position="21"/>
    </location>
</feature>
<dbReference type="EMBL" id="PDUD01000044">
    <property type="protein sequence ID" value="PHN02138.1"/>
    <property type="molecule type" value="Genomic_DNA"/>
</dbReference>
<dbReference type="RefSeq" id="WP_099154478.1">
    <property type="nucleotide sequence ID" value="NZ_PDUD01000044.1"/>
</dbReference>
<dbReference type="OrthoDB" id="1158356at2"/>
<comment type="caution">
    <text evidence="2">The sequence shown here is derived from an EMBL/GenBank/DDBJ whole genome shotgun (WGS) entry which is preliminary data.</text>
</comment>
<evidence type="ECO:0000313" key="2">
    <source>
        <dbReference type="EMBL" id="PHN02138.1"/>
    </source>
</evidence>
<evidence type="ECO:0000313" key="3">
    <source>
        <dbReference type="Proteomes" id="UP000223913"/>
    </source>
</evidence>
<feature type="chain" id="PRO_5013311039" evidence="1">
    <location>
        <begin position="22"/>
        <end position="214"/>
    </location>
</feature>
<gene>
    <name evidence="2" type="ORF">CRP01_33660</name>
</gene>
<keyword evidence="3" id="KW-1185">Reference proteome</keyword>